<dbReference type="Proteomes" id="UP001321473">
    <property type="component" value="Unassembled WGS sequence"/>
</dbReference>
<evidence type="ECO:0000256" key="1">
    <source>
        <dbReference type="SAM" id="MobiDB-lite"/>
    </source>
</evidence>
<accession>A0AAQ4FHS3</accession>
<organism evidence="2 3">
    <name type="scientific">Amblyomma americanum</name>
    <name type="common">Lone star tick</name>
    <dbReference type="NCBI Taxonomy" id="6943"/>
    <lineage>
        <taxon>Eukaryota</taxon>
        <taxon>Metazoa</taxon>
        <taxon>Ecdysozoa</taxon>
        <taxon>Arthropoda</taxon>
        <taxon>Chelicerata</taxon>
        <taxon>Arachnida</taxon>
        <taxon>Acari</taxon>
        <taxon>Parasitiformes</taxon>
        <taxon>Ixodida</taxon>
        <taxon>Ixodoidea</taxon>
        <taxon>Ixodidae</taxon>
        <taxon>Amblyomminae</taxon>
        <taxon>Amblyomma</taxon>
    </lineage>
</organism>
<sequence>MSKEPSRLKNTKKGLHKTRRSVSSVHVPVTSAVDGSSSRMVIGTTSSSDPAPSTAASSVTAANHGTDAGSPVDKPLATEAGVVPSVPVPAGERSKRPEFSDAMPAGSPADVVPLSNAPDVVAVPVAAQVSLSKARTRRSRRIQSVAKQHNRRTTEAVSNVDVPLRELPATSITGTEANARRKENPEAVGDKIQAESDATTRERPQEQVFNEEAPLKATLAEGAAAEPRCRR</sequence>
<dbReference type="AlphaFoldDB" id="A0AAQ4FHS3"/>
<gene>
    <name evidence="2" type="ORF">V5799_023705</name>
</gene>
<feature type="region of interest" description="Disordered" evidence="1">
    <location>
        <begin position="1"/>
        <end position="104"/>
    </location>
</feature>
<comment type="caution">
    <text evidence="2">The sequence shown here is derived from an EMBL/GenBank/DDBJ whole genome shotgun (WGS) entry which is preliminary data.</text>
</comment>
<protein>
    <submittedName>
        <fullName evidence="2">Uncharacterized protein</fullName>
    </submittedName>
</protein>
<evidence type="ECO:0000313" key="3">
    <source>
        <dbReference type="Proteomes" id="UP001321473"/>
    </source>
</evidence>
<evidence type="ECO:0000313" key="2">
    <source>
        <dbReference type="EMBL" id="KAK8786516.1"/>
    </source>
</evidence>
<keyword evidence="3" id="KW-1185">Reference proteome</keyword>
<feature type="compositionally biased region" description="Basic and acidic residues" evidence="1">
    <location>
        <begin position="178"/>
        <end position="205"/>
    </location>
</feature>
<feature type="region of interest" description="Disordered" evidence="1">
    <location>
        <begin position="132"/>
        <end position="231"/>
    </location>
</feature>
<name>A0AAQ4FHS3_AMBAM</name>
<proteinExistence type="predicted"/>
<feature type="compositionally biased region" description="Basic residues" evidence="1">
    <location>
        <begin position="9"/>
        <end position="20"/>
    </location>
</feature>
<dbReference type="EMBL" id="JARKHS020002678">
    <property type="protein sequence ID" value="KAK8786516.1"/>
    <property type="molecule type" value="Genomic_DNA"/>
</dbReference>
<reference evidence="2 3" key="1">
    <citation type="journal article" date="2023" name="Arcadia Sci">
        <title>De novo assembly of a long-read Amblyomma americanum tick genome.</title>
        <authorList>
            <person name="Chou S."/>
            <person name="Poskanzer K.E."/>
            <person name="Rollins M."/>
            <person name="Thuy-Boun P.S."/>
        </authorList>
    </citation>
    <scope>NUCLEOTIDE SEQUENCE [LARGE SCALE GENOMIC DNA]</scope>
    <source>
        <strain evidence="2">F_SG_1</strain>
        <tissue evidence="2">Salivary glands</tissue>
    </source>
</reference>
<feature type="compositionally biased region" description="Low complexity" evidence="1">
    <location>
        <begin position="44"/>
        <end position="62"/>
    </location>
</feature>